<dbReference type="PROSITE" id="PS51257">
    <property type="entry name" value="PROKAR_LIPOPROTEIN"/>
    <property type="match status" value="1"/>
</dbReference>
<reference evidence="3" key="1">
    <citation type="submission" date="2021-01" db="EMBL/GenBank/DDBJ databases">
        <authorList>
            <person name="Corre E."/>
            <person name="Pelletier E."/>
            <person name="Niang G."/>
            <person name="Scheremetjew M."/>
            <person name="Finn R."/>
            <person name="Kale V."/>
            <person name="Holt S."/>
            <person name="Cochrane G."/>
            <person name="Meng A."/>
            <person name="Brown T."/>
            <person name="Cohen L."/>
        </authorList>
    </citation>
    <scope>NUCLEOTIDE SEQUENCE</scope>
    <source>
        <strain evidence="2">CCMP441</strain>
        <strain evidence="3">CCMP644</strain>
    </source>
</reference>
<organism evidence="3">
    <name type="scientific">Hemiselmis andersenii</name>
    <name type="common">Cryptophyte alga</name>
    <dbReference type="NCBI Taxonomy" id="464988"/>
    <lineage>
        <taxon>Eukaryota</taxon>
        <taxon>Cryptophyceae</taxon>
        <taxon>Cryptomonadales</taxon>
        <taxon>Hemiselmidaceae</taxon>
        <taxon>Hemiselmis</taxon>
    </lineage>
</organism>
<evidence type="ECO:0000259" key="1">
    <source>
        <dbReference type="PROSITE" id="PS50106"/>
    </source>
</evidence>
<dbReference type="SUPFAM" id="SSF50156">
    <property type="entry name" value="PDZ domain-like"/>
    <property type="match status" value="1"/>
</dbReference>
<evidence type="ECO:0000313" key="2">
    <source>
        <dbReference type="EMBL" id="CAD8758589.1"/>
    </source>
</evidence>
<dbReference type="EMBL" id="HBFX01008250">
    <property type="protein sequence ID" value="CAD8950451.1"/>
    <property type="molecule type" value="Transcribed_RNA"/>
</dbReference>
<evidence type="ECO:0000313" key="3">
    <source>
        <dbReference type="EMBL" id="CAD8950451.1"/>
    </source>
</evidence>
<dbReference type="InterPro" id="IPR041489">
    <property type="entry name" value="PDZ_6"/>
</dbReference>
<gene>
    <name evidence="3" type="ORF">HAND00432_LOCUS4970</name>
    <name evidence="2" type="ORF">HAND1043_LOCUS25103</name>
</gene>
<accession>A0A6U2B675</accession>
<dbReference type="SMART" id="SM00228">
    <property type="entry name" value="PDZ"/>
    <property type="match status" value="1"/>
</dbReference>
<dbReference type="Pfam" id="PF17820">
    <property type="entry name" value="PDZ_6"/>
    <property type="match status" value="1"/>
</dbReference>
<dbReference type="InterPro" id="IPR001478">
    <property type="entry name" value="PDZ"/>
</dbReference>
<proteinExistence type="predicted"/>
<dbReference type="PROSITE" id="PS50106">
    <property type="entry name" value="PDZ"/>
    <property type="match status" value="1"/>
</dbReference>
<sequence>MSDGKQNENAIFQSIFGGCCVVSKEPHETRTIIQTPNGTSKAKEERLNQQVGIGVVVSVVGDDLVIDEIAPGGPAAKSGELQLGDILVRVDGREVRGGKPDAELLGLILGPPGSRVNIGVRRRDHPNVIQVQVVRGRIQK</sequence>
<name>A0A6U2B675_HEMAN</name>
<dbReference type="InterPro" id="IPR036034">
    <property type="entry name" value="PDZ_sf"/>
</dbReference>
<dbReference type="AlphaFoldDB" id="A0A6U2B675"/>
<dbReference type="EMBL" id="HBFK01041315">
    <property type="protein sequence ID" value="CAD8758589.1"/>
    <property type="molecule type" value="Transcribed_RNA"/>
</dbReference>
<dbReference type="Gene3D" id="2.30.42.10">
    <property type="match status" value="1"/>
</dbReference>
<feature type="domain" description="PDZ" evidence="1">
    <location>
        <begin position="41"/>
        <end position="97"/>
    </location>
</feature>
<protein>
    <recommendedName>
        <fullName evidence="1">PDZ domain-containing protein</fullName>
    </recommendedName>
</protein>